<keyword evidence="2" id="KW-0004">4Fe-4S</keyword>
<keyword evidence="3" id="KW-0949">S-adenosyl-L-methionine</keyword>
<dbReference type="InterPro" id="IPR058240">
    <property type="entry name" value="rSAM_sf"/>
</dbReference>
<dbReference type="InterPro" id="IPR013785">
    <property type="entry name" value="Aldolase_TIM"/>
</dbReference>
<dbReference type="OrthoDB" id="9800840at2"/>
<organism evidence="8 9">
    <name type="scientific">Campylobacter avium LMG 24591</name>
    <dbReference type="NCBI Taxonomy" id="522484"/>
    <lineage>
        <taxon>Bacteria</taxon>
        <taxon>Pseudomonadati</taxon>
        <taxon>Campylobacterota</taxon>
        <taxon>Epsilonproteobacteria</taxon>
        <taxon>Campylobacterales</taxon>
        <taxon>Campylobacteraceae</taxon>
        <taxon>Campylobacter</taxon>
    </lineage>
</organism>
<keyword evidence="4" id="KW-0479">Metal-binding</keyword>
<dbReference type="Gene3D" id="3.20.20.70">
    <property type="entry name" value="Aldolase class I"/>
    <property type="match status" value="1"/>
</dbReference>
<evidence type="ECO:0000256" key="6">
    <source>
        <dbReference type="ARBA" id="ARBA00023014"/>
    </source>
</evidence>
<evidence type="ECO:0000256" key="1">
    <source>
        <dbReference type="ARBA" id="ARBA00001966"/>
    </source>
</evidence>
<dbReference type="Proteomes" id="UP000201169">
    <property type="component" value="Chromosome"/>
</dbReference>
<sequence length="299" mass="34021">MYVFGPVNSRRFGLSLGIDLSPGLKQCNYDCVYCELVAKKPLQRAKDLINFDDIIREIKEAFEKGLDFDFITLTANGEPTLYPKLKELIFAIKEIKKDKKLLILSNGSAVLDESKFEALLNLDVVKFSLDSAKSKTFFKIDRALKSINLELMIEKMSEFSRIFEGELVMEVLVVEGLNDNELEFKALNEAFKKIKAKRVDISSVDRPPAYPVKGVSDEKLASLASFIDCVPVYVAKRKNIKQNLDLSEEELLKLLSLRPLSEDDIEFRLSELSKQRLKILHSKALVRLENLAGVNFYRA</sequence>
<evidence type="ECO:0000259" key="7">
    <source>
        <dbReference type="PROSITE" id="PS51918"/>
    </source>
</evidence>
<evidence type="ECO:0000256" key="2">
    <source>
        <dbReference type="ARBA" id="ARBA00022485"/>
    </source>
</evidence>
<dbReference type="PROSITE" id="PS51918">
    <property type="entry name" value="RADICAL_SAM"/>
    <property type="match status" value="1"/>
</dbReference>
<dbReference type="CDD" id="cd01335">
    <property type="entry name" value="Radical_SAM"/>
    <property type="match status" value="1"/>
</dbReference>
<dbReference type="Pfam" id="PF04055">
    <property type="entry name" value="Radical_SAM"/>
    <property type="match status" value="1"/>
</dbReference>
<evidence type="ECO:0000313" key="8">
    <source>
        <dbReference type="EMBL" id="ASQ30928.1"/>
    </source>
</evidence>
<dbReference type="EMBL" id="CP022347">
    <property type="protein sequence ID" value="ASQ30928.1"/>
    <property type="molecule type" value="Genomic_DNA"/>
</dbReference>
<dbReference type="KEGG" id="cavi:CAV_1304"/>
<accession>A0A222MYX5</accession>
<dbReference type="SFLD" id="SFLDS00029">
    <property type="entry name" value="Radical_SAM"/>
    <property type="match status" value="1"/>
</dbReference>
<keyword evidence="9" id="KW-1185">Reference proteome</keyword>
<dbReference type="GO" id="GO:0046872">
    <property type="term" value="F:metal ion binding"/>
    <property type="evidence" value="ECO:0007669"/>
    <property type="project" value="UniProtKB-KW"/>
</dbReference>
<dbReference type="SUPFAM" id="SSF102114">
    <property type="entry name" value="Radical SAM enzymes"/>
    <property type="match status" value="1"/>
</dbReference>
<dbReference type="RefSeq" id="WP_094325724.1">
    <property type="nucleotide sequence ID" value="NZ_CP022347.1"/>
</dbReference>
<dbReference type="SFLD" id="SFLDG01067">
    <property type="entry name" value="SPASM/twitch_domain_containing"/>
    <property type="match status" value="1"/>
</dbReference>
<dbReference type="SFLD" id="SFLDG01083">
    <property type="entry name" value="Uncharacterised_Radical_SAM_Su"/>
    <property type="match status" value="1"/>
</dbReference>
<dbReference type="InterPro" id="IPR007197">
    <property type="entry name" value="rSAM"/>
</dbReference>
<protein>
    <submittedName>
        <fullName evidence="8">Wyosine [tRNA(Phe)-imidazoG37] synthetase, radical SAM superfamily</fullName>
    </submittedName>
</protein>
<evidence type="ECO:0000256" key="4">
    <source>
        <dbReference type="ARBA" id="ARBA00022723"/>
    </source>
</evidence>
<evidence type="ECO:0000313" key="9">
    <source>
        <dbReference type="Proteomes" id="UP000201169"/>
    </source>
</evidence>
<dbReference type="GO" id="GO:0003824">
    <property type="term" value="F:catalytic activity"/>
    <property type="evidence" value="ECO:0007669"/>
    <property type="project" value="InterPro"/>
</dbReference>
<comment type="cofactor">
    <cofactor evidence="1">
        <name>[4Fe-4S] cluster</name>
        <dbReference type="ChEBI" id="CHEBI:49883"/>
    </cofactor>
</comment>
<evidence type="ECO:0000256" key="3">
    <source>
        <dbReference type="ARBA" id="ARBA00022691"/>
    </source>
</evidence>
<dbReference type="GO" id="GO:0051539">
    <property type="term" value="F:4 iron, 4 sulfur cluster binding"/>
    <property type="evidence" value="ECO:0007669"/>
    <property type="project" value="UniProtKB-KW"/>
</dbReference>
<reference evidence="8 9" key="1">
    <citation type="submission" date="2017-07" db="EMBL/GenBank/DDBJ databases">
        <title>Analysis of two Campylobacter avium genomes and identification of a novel hippuricase gene.</title>
        <authorList>
            <person name="Miller W.G."/>
            <person name="Chapman M.H."/>
            <person name="Yee E."/>
            <person name="Revez J."/>
            <person name="Bono J.L."/>
            <person name="Rossi M."/>
        </authorList>
    </citation>
    <scope>NUCLEOTIDE SEQUENCE [LARGE SCALE GENOMIC DNA]</scope>
    <source>
        <strain evidence="8 9">LMG 24591</strain>
    </source>
</reference>
<dbReference type="PANTHER" id="PTHR43787:SF11">
    <property type="entry name" value="UPF0026 PROTEIN SLR1464"/>
    <property type="match status" value="1"/>
</dbReference>
<dbReference type="PANTHER" id="PTHR43787">
    <property type="entry name" value="FEMO COFACTOR BIOSYNTHESIS PROTEIN NIFB-RELATED"/>
    <property type="match status" value="1"/>
</dbReference>
<name>A0A222MYX5_9BACT</name>
<gene>
    <name evidence="8" type="ORF">CAV_1304</name>
</gene>
<keyword evidence="5" id="KW-0408">Iron</keyword>
<proteinExistence type="predicted"/>
<evidence type="ECO:0000256" key="5">
    <source>
        <dbReference type="ARBA" id="ARBA00023004"/>
    </source>
</evidence>
<keyword evidence="6" id="KW-0411">Iron-sulfur</keyword>
<feature type="domain" description="Radical SAM core" evidence="7">
    <location>
        <begin position="10"/>
        <end position="258"/>
    </location>
</feature>
<dbReference type="AlphaFoldDB" id="A0A222MYX5"/>
<dbReference type="InterPro" id="IPR040084">
    <property type="entry name" value="GTPase_Obg"/>
</dbReference>